<evidence type="ECO:0000313" key="11">
    <source>
        <dbReference type="EMBL" id="PND36079.1"/>
    </source>
</evidence>
<evidence type="ECO:0000256" key="2">
    <source>
        <dbReference type="ARBA" id="ARBA00022670"/>
    </source>
</evidence>
<feature type="signal peptide" evidence="9">
    <location>
        <begin position="1"/>
        <end position="24"/>
    </location>
</feature>
<keyword evidence="5" id="KW-0378">Hydrolase</keyword>
<evidence type="ECO:0000256" key="1">
    <source>
        <dbReference type="ARBA" id="ARBA00022438"/>
    </source>
</evidence>
<dbReference type="PIRSF" id="PIRSF036685">
    <property type="entry name" value="BacLeuNPeptidase"/>
    <property type="match status" value="1"/>
</dbReference>
<evidence type="ECO:0000256" key="5">
    <source>
        <dbReference type="ARBA" id="ARBA00022801"/>
    </source>
</evidence>
<dbReference type="Pfam" id="PF04389">
    <property type="entry name" value="Peptidase_M28"/>
    <property type="match status" value="1"/>
</dbReference>
<dbReference type="Gene3D" id="2.60.120.380">
    <property type="match status" value="1"/>
</dbReference>
<feature type="binding site" evidence="7">
    <location>
        <position position="259"/>
    </location>
    <ligand>
        <name>Zn(2+)</name>
        <dbReference type="ChEBI" id="CHEBI:29105"/>
        <label>1</label>
    </ligand>
</feature>
<organism evidence="11 12">
    <name type="scientific">Kinneretia aquatilis</name>
    <dbReference type="NCBI Taxonomy" id="2070761"/>
    <lineage>
        <taxon>Bacteria</taxon>
        <taxon>Pseudomonadati</taxon>
        <taxon>Pseudomonadota</taxon>
        <taxon>Betaproteobacteria</taxon>
        <taxon>Burkholderiales</taxon>
        <taxon>Sphaerotilaceae</taxon>
        <taxon>Roseateles</taxon>
    </lineage>
</organism>
<feature type="binding site" evidence="7">
    <location>
        <position position="418"/>
    </location>
    <ligand>
        <name>Zn(2+)</name>
        <dbReference type="ChEBI" id="CHEBI:29105"/>
        <label>2</label>
        <note>catalytic</note>
    </ligand>
</feature>
<gene>
    <name evidence="11" type="ORF">C1O66_20320</name>
</gene>
<keyword evidence="2" id="KW-0645">Protease</keyword>
<feature type="domain" description="Peptidase M28" evidence="10">
    <location>
        <begin position="240"/>
        <end position="431"/>
    </location>
</feature>
<dbReference type="Proteomes" id="UP000235916">
    <property type="component" value="Unassembled WGS sequence"/>
</dbReference>
<protein>
    <submittedName>
        <fullName evidence="11">Leucyl aminopeptidase</fullName>
    </submittedName>
</protein>
<dbReference type="SUPFAM" id="SSF53187">
    <property type="entry name" value="Zn-dependent exopeptidases"/>
    <property type="match status" value="1"/>
</dbReference>
<feature type="chain" id="PRO_5014692492" evidence="9">
    <location>
        <begin position="25"/>
        <end position="555"/>
    </location>
</feature>
<evidence type="ECO:0000256" key="9">
    <source>
        <dbReference type="SAM" id="SignalP"/>
    </source>
</evidence>
<dbReference type="InterPro" id="IPR007484">
    <property type="entry name" value="Peptidase_M28"/>
</dbReference>
<dbReference type="GO" id="GO:0008235">
    <property type="term" value="F:metalloexopeptidase activity"/>
    <property type="evidence" value="ECO:0007669"/>
    <property type="project" value="InterPro"/>
</dbReference>
<comment type="caution">
    <text evidence="11">The sequence shown here is derived from an EMBL/GenBank/DDBJ whole genome shotgun (WGS) entry which is preliminary data.</text>
</comment>
<dbReference type="OrthoDB" id="9789219at2"/>
<keyword evidence="12" id="KW-1185">Reference proteome</keyword>
<evidence type="ECO:0000313" key="12">
    <source>
        <dbReference type="Proteomes" id="UP000235916"/>
    </source>
</evidence>
<dbReference type="InterPro" id="IPR012189">
    <property type="entry name" value="Pept_M28E_Ap1"/>
</dbReference>
<dbReference type="Gene3D" id="3.40.630.10">
    <property type="entry name" value="Zn peptidases"/>
    <property type="match status" value="1"/>
</dbReference>
<keyword evidence="3 7" id="KW-0479">Metal-binding</keyword>
<keyword evidence="8" id="KW-1015">Disulfide bond</keyword>
<proteinExistence type="predicted"/>
<keyword evidence="1 11" id="KW-0031">Aminopeptidase</keyword>
<comment type="cofactor">
    <cofactor evidence="7">
        <name>Zn(2+)</name>
        <dbReference type="ChEBI" id="CHEBI:29105"/>
    </cofactor>
    <text evidence="7">Binds 2 Zn(2+) ions per subunit.</text>
</comment>
<dbReference type="EMBL" id="POSP01000004">
    <property type="protein sequence ID" value="PND36079.1"/>
    <property type="molecule type" value="Genomic_DNA"/>
</dbReference>
<sequence length="555" mass="58342">MKKTTPLLAALGLSLAALSSASLAGEKIWISLGDAALAQLQKHSESARPRLSVRSGLSRSGEFSAASSARRPGLSSGAASTAAAAQLESIHLVQIDEDLLGQLSDSIHEELRRCGGYMFHASLEDGLATLQAHSSEAAKTGGTLGAATGAAAAGRASGPSRPSYVIDQQARVTPMLAQMQASRIGQTIVDLSSFTNRFYKTSSGVAASNWIKQQWANLGAGRSDFSVVQFNHPNWAQKSVIATIKGSDNSREVIVLGAHMDSINGSNTTETTVAPGADDDASGVASLTEILRTLMANNYKPRRTIQFMAYAAEEVGLRGSQEIAKSHKRLGANVVGVMQLDMTNYKGSPKDIYIYTDYTDAAQNQFVNNLIQTYQPELSIGTDVCGYGCSDHASWTAQGYAASMPFEAAFNQDNPKIHTANDTYANTGSQADHSLKFARLGLSYAVELGSDGPGSSVPSDKVEVLKGRLATGASQVLGPFKAKAGAFKASTIGEGDIDLYVKVGAAPTTSSFDCKSDGSTSVENCAINLNGNSEVYVLLKGYAAGTYKLTVSYQP</sequence>
<dbReference type="GO" id="GO:0004177">
    <property type="term" value="F:aminopeptidase activity"/>
    <property type="evidence" value="ECO:0007669"/>
    <property type="project" value="UniProtKB-KW"/>
</dbReference>
<evidence type="ECO:0000256" key="4">
    <source>
        <dbReference type="ARBA" id="ARBA00022729"/>
    </source>
</evidence>
<evidence type="ECO:0000256" key="6">
    <source>
        <dbReference type="ARBA" id="ARBA00022833"/>
    </source>
</evidence>
<dbReference type="PANTHER" id="PTHR12147:SF56">
    <property type="entry name" value="AMINOPEPTIDASE YDR415C-RELATED"/>
    <property type="match status" value="1"/>
</dbReference>
<accession>A0A2N8KRJ6</accession>
<evidence type="ECO:0000256" key="8">
    <source>
        <dbReference type="PIRSR" id="PIRSR036685-2"/>
    </source>
</evidence>
<keyword evidence="6 7" id="KW-0862">Zinc</keyword>
<dbReference type="GO" id="GO:0006508">
    <property type="term" value="P:proteolysis"/>
    <property type="evidence" value="ECO:0007669"/>
    <property type="project" value="UniProtKB-KW"/>
</dbReference>
<keyword evidence="4 9" id="KW-0732">Signal</keyword>
<evidence type="ECO:0000256" key="7">
    <source>
        <dbReference type="PIRSR" id="PIRSR036685-1"/>
    </source>
</evidence>
<dbReference type="AlphaFoldDB" id="A0A2N8KRJ6"/>
<evidence type="ECO:0000259" key="10">
    <source>
        <dbReference type="Pfam" id="PF04389"/>
    </source>
</evidence>
<reference evidence="11 12" key="1">
    <citation type="submission" date="2018-01" db="EMBL/GenBank/DDBJ databases">
        <title>Draft genome sequence of Paucibacter aquatile CR182 isolated from freshwater of the Nakdong River.</title>
        <authorList>
            <person name="Choi A."/>
            <person name="Chung E.J."/>
        </authorList>
    </citation>
    <scope>NUCLEOTIDE SEQUENCE [LARGE SCALE GENOMIC DNA]</scope>
    <source>
        <strain evidence="11 12">CR182</strain>
    </source>
</reference>
<dbReference type="PANTHER" id="PTHR12147">
    <property type="entry name" value="METALLOPEPTIDASE M28 FAMILY MEMBER"/>
    <property type="match status" value="1"/>
</dbReference>
<feature type="binding site" evidence="7">
    <location>
        <position position="314"/>
    </location>
    <ligand>
        <name>Zn(2+)</name>
        <dbReference type="ChEBI" id="CHEBI:29105"/>
        <label>2</label>
        <note>catalytic</note>
    </ligand>
</feature>
<feature type="binding site" evidence="7">
    <location>
        <position position="341"/>
    </location>
    <ligand>
        <name>Zn(2+)</name>
        <dbReference type="ChEBI" id="CHEBI:29105"/>
        <label>1</label>
    </ligand>
</feature>
<dbReference type="RefSeq" id="WP_102769855.1">
    <property type="nucleotide sequence ID" value="NZ_POSP01000004.1"/>
</dbReference>
<dbReference type="InterPro" id="IPR045175">
    <property type="entry name" value="M28_fam"/>
</dbReference>
<feature type="binding site" evidence="7">
    <location>
        <position position="279"/>
    </location>
    <ligand>
        <name>Zn(2+)</name>
        <dbReference type="ChEBI" id="CHEBI:29105"/>
        <label>1</label>
    </ligand>
</feature>
<feature type="disulfide bond" evidence="8">
    <location>
        <begin position="385"/>
        <end position="389"/>
    </location>
</feature>
<evidence type="ECO:0000256" key="3">
    <source>
        <dbReference type="ARBA" id="ARBA00022723"/>
    </source>
</evidence>
<dbReference type="GO" id="GO:0046872">
    <property type="term" value="F:metal ion binding"/>
    <property type="evidence" value="ECO:0007669"/>
    <property type="project" value="UniProtKB-KW"/>
</dbReference>
<name>A0A2N8KRJ6_9BURK</name>